<organism evidence="1 2">
    <name type="scientific">Pendulispora albinea</name>
    <dbReference type="NCBI Taxonomy" id="2741071"/>
    <lineage>
        <taxon>Bacteria</taxon>
        <taxon>Pseudomonadati</taxon>
        <taxon>Myxococcota</taxon>
        <taxon>Myxococcia</taxon>
        <taxon>Myxococcales</taxon>
        <taxon>Sorangiineae</taxon>
        <taxon>Pendulisporaceae</taxon>
        <taxon>Pendulispora</taxon>
    </lineage>
</organism>
<dbReference type="EMBL" id="CP089984">
    <property type="protein sequence ID" value="WXB12263.1"/>
    <property type="molecule type" value="Genomic_DNA"/>
</dbReference>
<accession>A0ABZ2LMX6</accession>
<name>A0ABZ2LMX6_9BACT</name>
<protein>
    <submittedName>
        <fullName evidence="1">Uncharacterized protein</fullName>
    </submittedName>
</protein>
<gene>
    <name evidence="1" type="ORF">LZC94_30990</name>
</gene>
<dbReference type="Proteomes" id="UP001370348">
    <property type="component" value="Chromosome"/>
</dbReference>
<dbReference type="RefSeq" id="WP_394821883.1">
    <property type="nucleotide sequence ID" value="NZ_CP089984.1"/>
</dbReference>
<proteinExistence type="predicted"/>
<sequence length="74" mass="7890">MDVTLGVLDGASAAARDVVDVLRFVDVLEREDGVRATRAVDAADAAVRAGAGRAIGISRQTARRRGIFHEMLRV</sequence>
<reference evidence="1 2" key="1">
    <citation type="submission" date="2021-12" db="EMBL/GenBank/DDBJ databases">
        <title>Discovery of the Pendulisporaceae a myxobacterial family with distinct sporulation behavior and unique specialized metabolism.</title>
        <authorList>
            <person name="Garcia R."/>
            <person name="Popoff A."/>
            <person name="Bader C.D."/>
            <person name="Loehr J."/>
            <person name="Walesch S."/>
            <person name="Walt C."/>
            <person name="Boldt J."/>
            <person name="Bunk B."/>
            <person name="Haeckl F.J.F.P.J."/>
            <person name="Gunesch A.P."/>
            <person name="Birkelbach J."/>
            <person name="Nuebel U."/>
            <person name="Pietschmann T."/>
            <person name="Bach T."/>
            <person name="Mueller R."/>
        </authorList>
    </citation>
    <scope>NUCLEOTIDE SEQUENCE [LARGE SCALE GENOMIC DNA]</scope>
    <source>
        <strain evidence="1 2">MSr11954</strain>
    </source>
</reference>
<evidence type="ECO:0000313" key="2">
    <source>
        <dbReference type="Proteomes" id="UP001370348"/>
    </source>
</evidence>
<keyword evidence="2" id="KW-1185">Reference proteome</keyword>
<evidence type="ECO:0000313" key="1">
    <source>
        <dbReference type="EMBL" id="WXB12263.1"/>
    </source>
</evidence>